<dbReference type="PANTHER" id="PTHR15818">
    <property type="entry name" value="G PATCH AND KOW-CONTAINING"/>
    <property type="match status" value="1"/>
</dbReference>
<evidence type="ECO:0000313" key="6">
    <source>
        <dbReference type="EMBL" id="KAG9061813.1"/>
    </source>
</evidence>
<dbReference type="InterPro" id="IPR026822">
    <property type="entry name" value="Spp2/MOS2_G-patch"/>
</dbReference>
<proteinExistence type="inferred from homology"/>
<evidence type="ECO:0000256" key="1">
    <source>
        <dbReference type="ARBA" id="ARBA00004123"/>
    </source>
</evidence>
<name>A0A9P7XKH9_9FUNG</name>
<accession>A0A9P7XKH9</accession>
<evidence type="ECO:0000313" key="7">
    <source>
        <dbReference type="Proteomes" id="UP000707451"/>
    </source>
</evidence>
<feature type="domain" description="Spp2/MOS2 G-patch" evidence="5">
    <location>
        <begin position="225"/>
        <end position="277"/>
    </location>
</feature>
<protein>
    <recommendedName>
        <fullName evidence="5">Spp2/MOS2 G-patch domain-containing protein</fullName>
    </recommendedName>
</protein>
<dbReference type="EMBL" id="JAHRHY010000022">
    <property type="protein sequence ID" value="KAG9061813.1"/>
    <property type="molecule type" value="Genomic_DNA"/>
</dbReference>
<dbReference type="Proteomes" id="UP000707451">
    <property type="component" value="Unassembled WGS sequence"/>
</dbReference>
<comment type="similarity">
    <text evidence="2">Belongs to the SPP2 family.</text>
</comment>
<keyword evidence="3" id="KW-0539">Nucleus</keyword>
<dbReference type="AlphaFoldDB" id="A0A9P7XKH9"/>
<evidence type="ECO:0000256" key="3">
    <source>
        <dbReference type="ARBA" id="ARBA00023242"/>
    </source>
</evidence>
<evidence type="ECO:0000256" key="4">
    <source>
        <dbReference type="SAM" id="MobiDB-lite"/>
    </source>
</evidence>
<feature type="compositionally biased region" description="Basic and acidic residues" evidence="4">
    <location>
        <begin position="275"/>
        <end position="291"/>
    </location>
</feature>
<reference evidence="6" key="1">
    <citation type="submission" date="2021-06" db="EMBL/GenBank/DDBJ databases">
        <title>Genome Sequence of Mortierella hyaline Strain SCG-10, a Cold-Adapted, Nitrate-Reducing Fungus Isolated from Soil in Minnesota, USA.</title>
        <authorList>
            <person name="Aldossari N."/>
        </authorList>
    </citation>
    <scope>NUCLEOTIDE SEQUENCE</scope>
    <source>
        <strain evidence="6">SCG-10</strain>
    </source>
</reference>
<sequence length="456" mass="51689">MSAEAPPPPEDNNGPAPFKMSFGGGAIKGKGKGIARPAAPLVRPTGAFGAASTEAPTEGHVDELIRGVEGNKIESVAPQVEAKALVIPKEENSNWRQEALAKRKRAYLPEGSSATQAHVVTVETEEPEETKIGLQIRKRVKVEANTTDQRSSAMDIDVTETTTVVREEVIEDVKEETLEEMAARKVLEAVTGVSGEGSRRLVLLGEDNVHQDEVESFQKNLEQLPDEASLEDYEKVPVEEFGAALLRGMGWKGDDNGSDAIEYNRRPALLGLGAKPREPEPSKKKYIKPGESRMPQSIPVPSRSSTARPSGPPSQRDTRDTRDSRDRDSRDSRDFRDTKDRDERESRSRKDDRDDQGRGDRGGRDSRDSRDDRDKRGGSSRDYRDRERDRDRETRDTKDSRDSRRDDRTRDRDRDYRRDDRKDDRRDDRDRSGRDDRGGERRRDRSRDRERDKSRR</sequence>
<dbReference type="Pfam" id="PF12656">
    <property type="entry name" value="G-patch_2"/>
    <property type="match status" value="1"/>
</dbReference>
<gene>
    <name evidence="6" type="ORF">KI688_006964</name>
</gene>
<dbReference type="InterPro" id="IPR045166">
    <property type="entry name" value="Spp2-like"/>
</dbReference>
<feature type="region of interest" description="Disordered" evidence="4">
    <location>
        <begin position="250"/>
        <end position="456"/>
    </location>
</feature>
<comment type="subcellular location">
    <subcellularLocation>
        <location evidence="1">Nucleus</location>
    </subcellularLocation>
</comment>
<dbReference type="GO" id="GO:0005681">
    <property type="term" value="C:spliceosomal complex"/>
    <property type="evidence" value="ECO:0007669"/>
    <property type="project" value="TreeGrafter"/>
</dbReference>
<dbReference type="PANTHER" id="PTHR15818:SF2">
    <property type="entry name" value="G-PATCH DOMAIN AND KOW MOTIFS-CONTAINING PROTEIN"/>
    <property type="match status" value="1"/>
</dbReference>
<dbReference type="GO" id="GO:0000398">
    <property type="term" value="P:mRNA splicing, via spliceosome"/>
    <property type="evidence" value="ECO:0007669"/>
    <property type="project" value="InterPro"/>
</dbReference>
<dbReference type="OrthoDB" id="5577072at2759"/>
<comment type="caution">
    <text evidence="6">The sequence shown here is derived from an EMBL/GenBank/DDBJ whole genome shotgun (WGS) entry which is preliminary data.</text>
</comment>
<keyword evidence="7" id="KW-1185">Reference proteome</keyword>
<feature type="compositionally biased region" description="Basic and acidic residues" evidence="4">
    <location>
        <begin position="316"/>
        <end position="456"/>
    </location>
</feature>
<evidence type="ECO:0000259" key="5">
    <source>
        <dbReference type="Pfam" id="PF12656"/>
    </source>
</evidence>
<organism evidence="6 7">
    <name type="scientific">Linnemannia hyalina</name>
    <dbReference type="NCBI Taxonomy" id="64524"/>
    <lineage>
        <taxon>Eukaryota</taxon>
        <taxon>Fungi</taxon>
        <taxon>Fungi incertae sedis</taxon>
        <taxon>Mucoromycota</taxon>
        <taxon>Mortierellomycotina</taxon>
        <taxon>Mortierellomycetes</taxon>
        <taxon>Mortierellales</taxon>
        <taxon>Mortierellaceae</taxon>
        <taxon>Linnemannia</taxon>
    </lineage>
</organism>
<feature type="compositionally biased region" description="Pro residues" evidence="4">
    <location>
        <begin position="1"/>
        <end position="10"/>
    </location>
</feature>
<feature type="region of interest" description="Disordered" evidence="4">
    <location>
        <begin position="1"/>
        <end position="38"/>
    </location>
</feature>
<evidence type="ECO:0000256" key="2">
    <source>
        <dbReference type="ARBA" id="ARBA00008576"/>
    </source>
</evidence>